<evidence type="ECO:0000313" key="1">
    <source>
        <dbReference type="EMBL" id="WPU64046.1"/>
    </source>
</evidence>
<dbReference type="Proteomes" id="UP001324634">
    <property type="component" value="Chromosome"/>
</dbReference>
<organism evidence="1 2">
    <name type="scientific">Peredibacter starrii</name>
    <dbReference type="NCBI Taxonomy" id="28202"/>
    <lineage>
        <taxon>Bacteria</taxon>
        <taxon>Pseudomonadati</taxon>
        <taxon>Bdellovibrionota</taxon>
        <taxon>Bacteriovoracia</taxon>
        <taxon>Bacteriovoracales</taxon>
        <taxon>Bacteriovoracaceae</taxon>
        <taxon>Peredibacter</taxon>
    </lineage>
</organism>
<dbReference type="EMBL" id="CP139487">
    <property type="protein sequence ID" value="WPU64046.1"/>
    <property type="molecule type" value="Genomic_DNA"/>
</dbReference>
<name>A0AAX4HLE1_9BACT</name>
<protein>
    <submittedName>
        <fullName evidence="1">Uncharacterized protein</fullName>
    </submittedName>
</protein>
<dbReference type="RefSeq" id="WP_321392017.1">
    <property type="nucleotide sequence ID" value="NZ_CP139487.1"/>
</dbReference>
<dbReference type="KEGG" id="psti:SOO65_15220"/>
<gene>
    <name evidence="1" type="ORF">SOO65_15220</name>
</gene>
<keyword evidence="2" id="KW-1185">Reference proteome</keyword>
<accession>A0AAX4HLE1</accession>
<proteinExistence type="predicted"/>
<dbReference type="AlphaFoldDB" id="A0AAX4HLE1"/>
<sequence length="164" mass="19051">MSLPVYQHINLKTGSLDELNAILNQELNLKHPVTIGLKALDLDQQRELIGLIENYFVSHNLSYKFPYPVYLISDHEASITKVPLVKKQDELPKFFTQRDSKMNVKESHLAGKNKLLQQEVRNSDASSNTKDAQNYGEAHRIIYELEEERKFYRLILNRLVKGKK</sequence>
<reference evidence="1 2" key="1">
    <citation type="submission" date="2023-11" db="EMBL/GenBank/DDBJ databases">
        <title>Peredibacter starrii A3.12.</title>
        <authorList>
            <person name="Mitchell R.J."/>
        </authorList>
    </citation>
    <scope>NUCLEOTIDE SEQUENCE [LARGE SCALE GENOMIC DNA]</scope>
    <source>
        <strain evidence="1 2">A3.12</strain>
    </source>
</reference>
<evidence type="ECO:0000313" key="2">
    <source>
        <dbReference type="Proteomes" id="UP001324634"/>
    </source>
</evidence>